<dbReference type="InterPro" id="IPR035973">
    <property type="entry name" value="Cyt_c_oxidase_su3-like_sf"/>
</dbReference>
<dbReference type="SUPFAM" id="SSF81452">
    <property type="entry name" value="Cytochrome c oxidase subunit III-like"/>
    <property type="match status" value="1"/>
</dbReference>
<evidence type="ECO:0000256" key="7">
    <source>
        <dbReference type="ARBA" id="ARBA00023136"/>
    </source>
</evidence>
<feature type="transmembrane region" description="Helical" evidence="9">
    <location>
        <begin position="80"/>
        <end position="103"/>
    </location>
</feature>
<dbReference type="Pfam" id="PF00510">
    <property type="entry name" value="COX3"/>
    <property type="match status" value="1"/>
</dbReference>
<dbReference type="CDD" id="cd01665">
    <property type="entry name" value="Cyt_c_Oxidase_III"/>
    <property type="match status" value="1"/>
</dbReference>
<dbReference type="InterPro" id="IPR000298">
    <property type="entry name" value="Cyt_c_oxidase-like_su3"/>
</dbReference>
<dbReference type="CTD" id="4514"/>
<feature type="transmembrane region" description="Helical" evidence="9">
    <location>
        <begin position="200"/>
        <end position="221"/>
    </location>
</feature>
<comment type="subcellular location">
    <subcellularLocation>
        <location evidence="1">Membrane</location>
        <topology evidence="1">Multi-pass membrane protein</topology>
    </subcellularLocation>
</comment>
<geneLocation type="mitochondrion" evidence="11"/>
<evidence type="ECO:0000256" key="2">
    <source>
        <dbReference type="ARBA" id="ARBA00010581"/>
    </source>
</evidence>
<reference evidence="11" key="1">
    <citation type="submission" date="2015-05" db="EMBL/GenBank/DDBJ databases">
        <title>Complete mitochondrial genome of Porities rus.</title>
        <authorList>
            <person name="Wibberg D."/>
            <person name="Kalinowski J."/>
        </authorList>
    </citation>
    <scope>NUCLEOTIDE SEQUENCE</scope>
    <source>
        <strain evidence="11">14846/IV/SATS-LN/2007</strain>
    </source>
</reference>
<dbReference type="FunFam" id="1.20.120.80:FF:000002">
    <property type="entry name" value="Cytochrome c oxidase subunit 3"/>
    <property type="match status" value="1"/>
</dbReference>
<evidence type="ECO:0000256" key="4">
    <source>
        <dbReference type="ARBA" id="ARBA00022692"/>
    </source>
</evidence>
<keyword evidence="5" id="KW-1278">Translocase</keyword>
<dbReference type="GO" id="GO:0005739">
    <property type="term" value="C:mitochondrion"/>
    <property type="evidence" value="ECO:0007669"/>
    <property type="project" value="TreeGrafter"/>
</dbReference>
<dbReference type="EMBL" id="LN864762">
    <property type="protein sequence ID" value="CRN13700.1"/>
    <property type="molecule type" value="Genomic_DNA"/>
</dbReference>
<evidence type="ECO:0000256" key="1">
    <source>
        <dbReference type="ARBA" id="ARBA00004141"/>
    </source>
</evidence>
<proteinExistence type="inferred from homology"/>
<feature type="transmembrane region" description="Helical" evidence="9">
    <location>
        <begin position="160"/>
        <end position="180"/>
    </location>
</feature>
<keyword evidence="8 11" id="KW-0496">Mitochondrion</keyword>
<evidence type="ECO:0000259" key="10">
    <source>
        <dbReference type="PROSITE" id="PS50253"/>
    </source>
</evidence>
<dbReference type="PROSITE" id="PS50253">
    <property type="entry name" value="COX3"/>
    <property type="match status" value="1"/>
</dbReference>
<dbReference type="InterPro" id="IPR033945">
    <property type="entry name" value="Cyt_c_oxase_su3_dom"/>
</dbReference>
<keyword evidence="4 8" id="KW-0812">Transmembrane</keyword>
<feature type="transmembrane region" description="Helical" evidence="9">
    <location>
        <begin position="128"/>
        <end position="148"/>
    </location>
</feature>
<evidence type="ECO:0000256" key="8">
    <source>
        <dbReference type="RuleBase" id="RU003375"/>
    </source>
</evidence>
<dbReference type="PANTHER" id="PTHR11403">
    <property type="entry name" value="CYTOCHROME C OXIDASE SUBUNIT III"/>
    <property type="match status" value="1"/>
</dbReference>
<feature type="transmembrane region" description="Helical" evidence="9">
    <location>
        <begin position="42"/>
        <end position="59"/>
    </location>
</feature>
<dbReference type="GO" id="GO:0004129">
    <property type="term" value="F:cytochrome-c oxidase activity"/>
    <property type="evidence" value="ECO:0007669"/>
    <property type="project" value="InterPro"/>
</dbReference>
<keyword evidence="6 9" id="KW-1133">Transmembrane helix</keyword>
<organism evidence="11">
    <name type="scientific">Porites rus</name>
    <dbReference type="NCBI Taxonomy" id="262591"/>
    <lineage>
        <taxon>Eukaryota</taxon>
        <taxon>Metazoa</taxon>
        <taxon>Cnidaria</taxon>
        <taxon>Anthozoa</taxon>
        <taxon>Hexacorallia</taxon>
        <taxon>Scleractinia</taxon>
        <taxon>Fungiina</taxon>
        <taxon>Poritidae</taxon>
        <taxon>Porites</taxon>
    </lineage>
</organism>
<accession>A0A0H5DMG8</accession>
<evidence type="ECO:0000256" key="6">
    <source>
        <dbReference type="ARBA" id="ARBA00022989"/>
    </source>
</evidence>
<dbReference type="RefSeq" id="YP_009158841.1">
    <property type="nucleotide sequence ID" value="NC_027526.1"/>
</dbReference>
<dbReference type="GO" id="GO:0016020">
    <property type="term" value="C:membrane"/>
    <property type="evidence" value="ECO:0007669"/>
    <property type="project" value="UniProtKB-SubCell"/>
</dbReference>
<dbReference type="AlphaFoldDB" id="A0A0H5DMG8"/>
<dbReference type="GO" id="GO:0006123">
    <property type="term" value="P:mitochondrial electron transport, cytochrome c to oxygen"/>
    <property type="evidence" value="ECO:0007669"/>
    <property type="project" value="TreeGrafter"/>
</dbReference>
<dbReference type="Gene3D" id="1.10.287.70">
    <property type="match status" value="1"/>
</dbReference>
<dbReference type="InterPro" id="IPR024791">
    <property type="entry name" value="Cyt_c/ubiquinol_Oxase_su3"/>
</dbReference>
<feature type="transmembrane region" description="Helical" evidence="9">
    <location>
        <begin position="241"/>
        <end position="261"/>
    </location>
</feature>
<dbReference type="Gene3D" id="1.20.120.80">
    <property type="entry name" value="Cytochrome c oxidase, subunit III, four-helix bundle"/>
    <property type="match status" value="1"/>
</dbReference>
<feature type="domain" description="Heme-copper oxidase subunit III family profile" evidence="10">
    <location>
        <begin position="5"/>
        <end position="262"/>
    </location>
</feature>
<sequence>MRTVLCHPYHLVEPSPWPLLGAGGALFITVGSVIYFHYGLSQIMYLGVLIIVIIMFVWWQDVIRESTFQGHHSLIVKQGIKYGMLLFILSEVLFFFSFFWAFFHSSLAPAVELGVAWPPQGVHPLDSFSVPLLNTAILLSSGGTVTWAHHAIVSGKREEAILGLSLTVVLGVLFTGLQAIEYYEAPFAISDSVYGSTFFMATGFHGFHVIIGTTFLTVCLIRLKFNQFTCRQHVGFEAASWYWHFVDVVWLFLYLCIYWWGS</sequence>
<dbReference type="PANTHER" id="PTHR11403:SF7">
    <property type="entry name" value="CYTOCHROME C OXIDASE SUBUNIT 3"/>
    <property type="match status" value="1"/>
</dbReference>
<dbReference type="GeneID" id="25014168"/>
<name>A0A0H5DMG8_9CNID</name>
<dbReference type="InterPro" id="IPR013833">
    <property type="entry name" value="Cyt_c_oxidase_su3_a-hlx"/>
</dbReference>
<evidence type="ECO:0000256" key="5">
    <source>
        <dbReference type="ARBA" id="ARBA00022967"/>
    </source>
</evidence>
<evidence type="ECO:0000256" key="3">
    <source>
        <dbReference type="ARBA" id="ARBA00015944"/>
    </source>
</evidence>
<evidence type="ECO:0000256" key="9">
    <source>
        <dbReference type="SAM" id="Phobius"/>
    </source>
</evidence>
<gene>
    <name evidence="11" type="primary">cox3</name>
    <name evidence="11" type="ORF">PRUS_0023</name>
</gene>
<keyword evidence="7 9" id="KW-0472">Membrane</keyword>
<evidence type="ECO:0000313" key="11">
    <source>
        <dbReference type="EMBL" id="CRN13700.1"/>
    </source>
</evidence>
<feature type="transmembrane region" description="Helical" evidence="9">
    <location>
        <begin position="17"/>
        <end position="36"/>
    </location>
</feature>
<comment type="function">
    <text evidence="8">Component of the cytochrome c oxidase, the last enzyme in the mitochondrial electron transport chain which drives oxidative phosphorylation. The respiratory chain contains 3 multisubunit complexes succinate dehydrogenase (complex II, CII), ubiquinol-cytochrome c oxidoreductase (cytochrome b-c1 complex, complex III, CIII) and cytochrome c oxidase (complex IV, CIV), that cooperate to transfer electrons derived from NADH and succinate to molecular oxygen, creating an electrochemical gradient over the inner membrane that drives transmembrane transport and the ATP synthase. Cytochrome c oxidase is the component of the respiratory chain that catalyzes the reduction of oxygen to water. Electrons originating from reduced cytochrome c in the intermembrane space (IMS) are transferred via the dinuclear copper A center (CU(A)) of subunit 2 and heme A of subunit 1 to the active site in subunit 1, a binuclear center (BNC) formed by heme A3 and copper B (CU(B)). The BNC reduces molecular oxygen to 2 water molecules using 4 electrons from cytochrome c in the IMS and 4 protons from the mitochondrial matrix.</text>
</comment>
<comment type="similarity">
    <text evidence="2 8">Belongs to the cytochrome c oxidase subunit 3 family.</text>
</comment>
<protein>
    <recommendedName>
        <fullName evidence="3 8">Cytochrome c oxidase subunit 3</fullName>
    </recommendedName>
</protein>